<keyword evidence="6" id="KW-0811">Translocation</keyword>
<evidence type="ECO:0000256" key="9">
    <source>
        <dbReference type="SAM" id="Phobius"/>
    </source>
</evidence>
<dbReference type="Gene3D" id="1.20.5.1030">
    <property type="entry name" value="Preprotein translocase secy subunit"/>
    <property type="match status" value="1"/>
</dbReference>
<dbReference type="InterPro" id="IPR038379">
    <property type="entry name" value="SecE_sf"/>
</dbReference>
<dbReference type="GO" id="GO:0016020">
    <property type="term" value="C:membrane"/>
    <property type="evidence" value="ECO:0007669"/>
    <property type="project" value="UniProtKB-SubCell"/>
</dbReference>
<sequence>MQKDLDLNKIDNDAKKTTSSQKQKISKETKKKLKIKKHKEPKNFKLMLKEFPIKMVKEISKIRWSGSETLAKKFITVILFMLVFAVIFYSVDLLIQLIFQWIKVF</sequence>
<evidence type="ECO:0000256" key="1">
    <source>
        <dbReference type="ARBA" id="ARBA00004370"/>
    </source>
</evidence>
<name>A0A7U3ZS09_MYCPK</name>
<evidence type="ECO:0000313" key="11">
    <source>
        <dbReference type="Proteomes" id="UP000008907"/>
    </source>
</evidence>
<evidence type="ECO:0000256" key="3">
    <source>
        <dbReference type="ARBA" id="ARBA00022692"/>
    </source>
</evidence>
<evidence type="ECO:0000313" key="10">
    <source>
        <dbReference type="EMBL" id="AEM68461.1"/>
    </source>
</evidence>
<keyword evidence="3 9" id="KW-0812">Transmembrane</keyword>
<evidence type="ECO:0000256" key="4">
    <source>
        <dbReference type="ARBA" id="ARBA00022927"/>
    </source>
</evidence>
<gene>
    <name evidence="10" type="primary">secE</name>
    <name evidence="10" type="ordered locus">MPUT_0054</name>
</gene>
<dbReference type="GO" id="GO:0006605">
    <property type="term" value="P:protein targeting"/>
    <property type="evidence" value="ECO:0007669"/>
    <property type="project" value="InterPro"/>
</dbReference>
<dbReference type="GO" id="GO:0008320">
    <property type="term" value="F:protein transmembrane transporter activity"/>
    <property type="evidence" value="ECO:0007669"/>
    <property type="project" value="InterPro"/>
</dbReference>
<keyword evidence="4" id="KW-0653">Protein transport</keyword>
<dbReference type="KEGG" id="mpf:MPUT_0054"/>
<dbReference type="InterPro" id="IPR001901">
    <property type="entry name" value="Translocase_SecE/Sec61-g"/>
</dbReference>
<feature type="transmembrane region" description="Helical" evidence="9">
    <location>
        <begin position="74"/>
        <end position="99"/>
    </location>
</feature>
<keyword evidence="7 9" id="KW-0472">Membrane</keyword>
<feature type="compositionally biased region" description="Basic and acidic residues" evidence="8">
    <location>
        <begin position="1"/>
        <end position="16"/>
    </location>
</feature>
<evidence type="ECO:0000256" key="6">
    <source>
        <dbReference type="ARBA" id="ARBA00023010"/>
    </source>
</evidence>
<protein>
    <submittedName>
        <fullName evidence="10">Preprotein translocase SecE subunit</fullName>
    </submittedName>
</protein>
<accession>A0A7U3ZS09</accession>
<dbReference type="EMBL" id="CP003021">
    <property type="protein sequence ID" value="AEM68461.1"/>
    <property type="molecule type" value="Genomic_DNA"/>
</dbReference>
<reference evidence="10 11" key="1">
    <citation type="journal article" date="2011" name="J. Bacteriol.">
        <title>Genome Sequence of Mycoplasma putrefaciens Type Strain KS1.</title>
        <authorList>
            <person name="Calcutt M.J."/>
            <person name="Foecking M.F."/>
        </authorList>
    </citation>
    <scope>NUCLEOTIDE SEQUENCE [LARGE SCALE GENOMIC DNA]</scope>
    <source>
        <strain evidence="11">ATCC 15718 / NCTC 10155 / C30 KS-1 / KS-1</strain>
    </source>
</reference>
<dbReference type="GO" id="GO:0006886">
    <property type="term" value="P:intracellular protein transport"/>
    <property type="evidence" value="ECO:0007669"/>
    <property type="project" value="InterPro"/>
</dbReference>
<evidence type="ECO:0000256" key="8">
    <source>
        <dbReference type="SAM" id="MobiDB-lite"/>
    </source>
</evidence>
<dbReference type="AlphaFoldDB" id="A0A7U3ZS09"/>
<dbReference type="GO" id="GO:0009306">
    <property type="term" value="P:protein secretion"/>
    <property type="evidence" value="ECO:0007669"/>
    <property type="project" value="InterPro"/>
</dbReference>
<organism evidence="10 11">
    <name type="scientific">Mycoplasma putrefaciens (strain ATCC 15718 / NCTC 10155 / C30 KS-1 / KS-1)</name>
    <dbReference type="NCBI Taxonomy" id="743965"/>
    <lineage>
        <taxon>Bacteria</taxon>
        <taxon>Bacillati</taxon>
        <taxon>Mycoplasmatota</taxon>
        <taxon>Mollicutes</taxon>
        <taxon>Mycoplasmataceae</taxon>
        <taxon>Mycoplasma</taxon>
    </lineage>
</organism>
<dbReference type="Proteomes" id="UP000008907">
    <property type="component" value="Chromosome"/>
</dbReference>
<evidence type="ECO:0000256" key="5">
    <source>
        <dbReference type="ARBA" id="ARBA00022989"/>
    </source>
</evidence>
<dbReference type="Pfam" id="PF00584">
    <property type="entry name" value="SecE"/>
    <property type="match status" value="1"/>
</dbReference>
<dbReference type="InterPro" id="IPR005807">
    <property type="entry name" value="SecE_bac"/>
</dbReference>
<dbReference type="NCBIfam" id="TIGR00964">
    <property type="entry name" value="secE_bact"/>
    <property type="match status" value="1"/>
</dbReference>
<feature type="region of interest" description="Disordered" evidence="8">
    <location>
        <begin position="1"/>
        <end position="32"/>
    </location>
</feature>
<proteinExistence type="predicted"/>
<comment type="subcellular location">
    <subcellularLocation>
        <location evidence="1">Membrane</location>
    </subcellularLocation>
</comment>
<evidence type="ECO:0000256" key="2">
    <source>
        <dbReference type="ARBA" id="ARBA00022448"/>
    </source>
</evidence>
<keyword evidence="2" id="KW-0813">Transport</keyword>
<dbReference type="RefSeq" id="WP_014034817.1">
    <property type="nucleotide sequence ID" value="NC_015946.1"/>
</dbReference>
<evidence type="ECO:0000256" key="7">
    <source>
        <dbReference type="ARBA" id="ARBA00023136"/>
    </source>
</evidence>
<keyword evidence="5 9" id="KW-1133">Transmembrane helix</keyword>